<feature type="region of interest" description="Disordered" evidence="18">
    <location>
        <begin position="90"/>
        <end position="144"/>
    </location>
</feature>
<evidence type="ECO:0000256" key="4">
    <source>
        <dbReference type="ARBA" id="ARBA00022553"/>
    </source>
</evidence>
<comment type="similarity">
    <text evidence="16 17">Belongs to the NqrC family.</text>
</comment>
<keyword evidence="3" id="KW-0997">Cell inner membrane</keyword>
<feature type="modified residue" description="FMN phosphoryl threonine" evidence="16">
    <location>
        <position position="259"/>
    </location>
</feature>
<evidence type="ECO:0000256" key="9">
    <source>
        <dbReference type="ARBA" id="ARBA00022989"/>
    </source>
</evidence>
<name>A0A5C5VQT2_9BACT</name>
<dbReference type="PIRSF" id="PIRSF009437">
    <property type="entry name" value="NQR-1_subunit_C"/>
    <property type="match status" value="1"/>
</dbReference>
<keyword evidence="13 16" id="KW-0830">Ubiquinone</keyword>
<dbReference type="InterPro" id="IPR007329">
    <property type="entry name" value="FMN-bd"/>
</dbReference>
<keyword evidence="1 16" id="KW-0813">Transport</keyword>
<keyword evidence="8 16" id="KW-1278">Translocase</keyword>
<keyword evidence="21" id="KW-1185">Reference proteome</keyword>
<evidence type="ECO:0000256" key="1">
    <source>
        <dbReference type="ARBA" id="ARBA00022448"/>
    </source>
</evidence>
<dbReference type="InterPro" id="IPR010204">
    <property type="entry name" value="NqrC"/>
</dbReference>
<dbReference type="NCBIfam" id="NF003749">
    <property type="entry name" value="PRK05346.1-5"/>
    <property type="match status" value="1"/>
</dbReference>
<evidence type="ECO:0000256" key="5">
    <source>
        <dbReference type="ARBA" id="ARBA00022630"/>
    </source>
</evidence>
<dbReference type="EC" id="7.2.1.1" evidence="16 17"/>
<keyword evidence="2 16" id="KW-1003">Cell membrane</keyword>
<keyword evidence="20" id="KW-0560">Oxidoreductase</keyword>
<evidence type="ECO:0000256" key="6">
    <source>
        <dbReference type="ARBA" id="ARBA00022643"/>
    </source>
</evidence>
<dbReference type="Proteomes" id="UP000318995">
    <property type="component" value="Unassembled WGS sequence"/>
</dbReference>
<dbReference type="GO" id="GO:0010181">
    <property type="term" value="F:FMN binding"/>
    <property type="evidence" value="ECO:0007669"/>
    <property type="project" value="UniProtKB-UniRule"/>
</dbReference>
<accession>A0A5C5VQT2</accession>
<comment type="subcellular location">
    <subcellularLocation>
        <location evidence="16">Cell membrane</location>
        <topology evidence="16">Single-pass membrane protein</topology>
    </subcellularLocation>
</comment>
<organism evidence="20 21">
    <name type="scientific">Botrimarina hoheduenensis</name>
    <dbReference type="NCBI Taxonomy" id="2528000"/>
    <lineage>
        <taxon>Bacteria</taxon>
        <taxon>Pseudomonadati</taxon>
        <taxon>Planctomycetota</taxon>
        <taxon>Planctomycetia</taxon>
        <taxon>Pirellulales</taxon>
        <taxon>Lacipirellulaceae</taxon>
        <taxon>Botrimarina</taxon>
    </lineage>
</organism>
<evidence type="ECO:0000256" key="2">
    <source>
        <dbReference type="ARBA" id="ARBA00022475"/>
    </source>
</evidence>
<dbReference type="GO" id="GO:0005886">
    <property type="term" value="C:plasma membrane"/>
    <property type="evidence" value="ECO:0007669"/>
    <property type="project" value="UniProtKB-SubCell"/>
</dbReference>
<evidence type="ECO:0000256" key="17">
    <source>
        <dbReference type="PIRNR" id="PIRNR009437"/>
    </source>
</evidence>
<keyword evidence="4 16" id="KW-0597">Phosphoprotein</keyword>
<dbReference type="Pfam" id="PF04205">
    <property type="entry name" value="FMN_bind"/>
    <property type="match status" value="1"/>
</dbReference>
<dbReference type="SMART" id="SM00900">
    <property type="entry name" value="FMN_bind"/>
    <property type="match status" value="1"/>
</dbReference>
<proteinExistence type="inferred from homology"/>
<comment type="caution">
    <text evidence="20">The sequence shown here is derived from an EMBL/GenBank/DDBJ whole genome shotgun (WGS) entry which is preliminary data.</text>
</comment>
<sequence length="285" mass="30299">MPPRNSWLYTVIVALVLCLVCSALVSIAAVSLNGIQQKNKELDKRKNILLAAGLCEPGTSASEVAATYEKTIVEMLVDLDTGQIVDVAKPGEKKSAGEANKTAAPASEGDQKATEEPAAVTLASYDPRKAAKNPKTRDPVEPAGALPGIAYREPYASIYEIREDGKTTGYILPIYGKGLWSTLYGFLALEADKETVRGITYYSHAETPGLGGEVDNAGWKALWPGKKVYEDSGEVGLSVIKGKASEDDSYAIDGLSGATITSNGVDDMIKYWLGPTAFGKYLAAK</sequence>
<evidence type="ECO:0000256" key="11">
    <source>
        <dbReference type="ARBA" id="ARBA00023053"/>
    </source>
</evidence>
<keyword evidence="6 16" id="KW-0288">FMN</keyword>
<dbReference type="AlphaFoldDB" id="A0A5C5VQT2"/>
<evidence type="ECO:0000256" key="12">
    <source>
        <dbReference type="ARBA" id="ARBA00023065"/>
    </source>
</evidence>
<keyword evidence="10 16" id="KW-0520">NAD</keyword>
<evidence type="ECO:0000256" key="3">
    <source>
        <dbReference type="ARBA" id="ARBA00022519"/>
    </source>
</evidence>
<dbReference type="EMBL" id="SJPH01000013">
    <property type="protein sequence ID" value="TWT40161.1"/>
    <property type="molecule type" value="Genomic_DNA"/>
</dbReference>
<evidence type="ECO:0000256" key="10">
    <source>
        <dbReference type="ARBA" id="ARBA00023027"/>
    </source>
</evidence>
<evidence type="ECO:0000256" key="13">
    <source>
        <dbReference type="ARBA" id="ARBA00023075"/>
    </source>
</evidence>
<keyword evidence="12 16" id="KW-0406">Ion transport</keyword>
<comment type="cofactor">
    <cofactor evidence="16 17">
        <name>FMN</name>
        <dbReference type="ChEBI" id="CHEBI:58210"/>
    </cofactor>
</comment>
<dbReference type="PANTHER" id="PTHR37838">
    <property type="entry name" value="NA(+)-TRANSLOCATING NADH-QUINONE REDUCTASE SUBUNIT C"/>
    <property type="match status" value="1"/>
</dbReference>
<evidence type="ECO:0000256" key="18">
    <source>
        <dbReference type="SAM" id="MobiDB-lite"/>
    </source>
</evidence>
<dbReference type="RefSeq" id="WP_146575611.1">
    <property type="nucleotide sequence ID" value="NZ_SJPH01000013.1"/>
</dbReference>
<dbReference type="PANTHER" id="PTHR37838:SF1">
    <property type="entry name" value="NA(+)-TRANSLOCATING NADH-QUINONE REDUCTASE SUBUNIT C"/>
    <property type="match status" value="1"/>
</dbReference>
<dbReference type="OrthoDB" id="9794010at2"/>
<dbReference type="GO" id="GO:0006814">
    <property type="term" value="P:sodium ion transport"/>
    <property type="evidence" value="ECO:0007669"/>
    <property type="project" value="UniProtKB-UniRule"/>
</dbReference>
<comment type="function">
    <text evidence="16">NQR complex catalyzes the reduction of ubiquinone-1 to ubiquinol by two successive reactions, coupled with the transport of Na(+) ions from the cytoplasm to the periplasm. NqrA to NqrE are probably involved in the second step, the conversion of ubisemiquinone to ubiquinol.</text>
</comment>
<keyword evidence="7 16" id="KW-0812">Transmembrane</keyword>
<gene>
    <name evidence="16 20" type="primary">nqrC</name>
    <name evidence="20" type="ORF">Pla111_34250</name>
</gene>
<keyword evidence="11 16" id="KW-0915">Sodium</keyword>
<comment type="subunit">
    <text evidence="16 17">Composed of six subunits; NqrA, NqrB, NqrC, NqrD, NqrE and NqrF.</text>
</comment>
<feature type="transmembrane region" description="Helical" evidence="16">
    <location>
        <begin position="6"/>
        <end position="35"/>
    </location>
</feature>
<protein>
    <recommendedName>
        <fullName evidence="16 17">Na(+)-translocating NADH-quinone reductase subunit C</fullName>
        <shortName evidence="16 17">Na(+)-NQR subunit C</shortName>
        <shortName evidence="16 17">Na(+)-translocating NQR subunit C</shortName>
        <ecNumber evidence="16 17">7.2.1.1</ecNumber>
    </recommendedName>
    <alternativeName>
        <fullName evidence="16 17">NQR complex subunit C</fullName>
    </alternativeName>
    <alternativeName>
        <fullName evidence="16 17">NQR-1 subunit C</fullName>
    </alternativeName>
</protein>
<evidence type="ECO:0000256" key="8">
    <source>
        <dbReference type="ARBA" id="ARBA00022967"/>
    </source>
</evidence>
<evidence type="ECO:0000313" key="20">
    <source>
        <dbReference type="EMBL" id="TWT40161.1"/>
    </source>
</evidence>
<keyword evidence="5 16" id="KW-0285">Flavoprotein</keyword>
<feature type="domain" description="FMN-binding" evidence="19">
    <location>
        <begin position="178"/>
        <end position="276"/>
    </location>
</feature>
<keyword evidence="14 16" id="KW-0472">Membrane</keyword>
<reference evidence="20 21" key="1">
    <citation type="submission" date="2019-02" db="EMBL/GenBank/DDBJ databases">
        <title>Deep-cultivation of Planctomycetes and their phenomic and genomic characterization uncovers novel biology.</title>
        <authorList>
            <person name="Wiegand S."/>
            <person name="Jogler M."/>
            <person name="Boedeker C."/>
            <person name="Pinto D."/>
            <person name="Vollmers J."/>
            <person name="Rivas-Marin E."/>
            <person name="Kohn T."/>
            <person name="Peeters S.H."/>
            <person name="Heuer A."/>
            <person name="Rast P."/>
            <person name="Oberbeckmann S."/>
            <person name="Bunk B."/>
            <person name="Jeske O."/>
            <person name="Meyerdierks A."/>
            <person name="Storesund J.E."/>
            <person name="Kallscheuer N."/>
            <person name="Luecker S."/>
            <person name="Lage O.M."/>
            <person name="Pohl T."/>
            <person name="Merkel B.J."/>
            <person name="Hornburger P."/>
            <person name="Mueller R.-W."/>
            <person name="Bruemmer F."/>
            <person name="Labrenz M."/>
            <person name="Spormann A.M."/>
            <person name="Op Den Camp H."/>
            <person name="Overmann J."/>
            <person name="Amann R."/>
            <person name="Jetten M.S.M."/>
            <person name="Mascher T."/>
            <person name="Medema M.H."/>
            <person name="Devos D.P."/>
            <person name="Kaster A.-K."/>
            <person name="Ovreas L."/>
            <person name="Rohde M."/>
            <person name="Galperin M.Y."/>
            <person name="Jogler C."/>
        </authorList>
    </citation>
    <scope>NUCLEOTIDE SEQUENCE [LARGE SCALE GENOMIC DNA]</scope>
    <source>
        <strain evidence="20 21">Pla111</strain>
    </source>
</reference>
<evidence type="ECO:0000256" key="16">
    <source>
        <dbReference type="HAMAP-Rule" id="MF_00427"/>
    </source>
</evidence>
<evidence type="ECO:0000256" key="14">
    <source>
        <dbReference type="ARBA" id="ARBA00023136"/>
    </source>
</evidence>
<evidence type="ECO:0000313" key="21">
    <source>
        <dbReference type="Proteomes" id="UP000318995"/>
    </source>
</evidence>
<dbReference type="GO" id="GO:0016655">
    <property type="term" value="F:oxidoreductase activity, acting on NAD(P)H, quinone or similar compound as acceptor"/>
    <property type="evidence" value="ECO:0007669"/>
    <property type="project" value="UniProtKB-UniRule"/>
</dbReference>
<evidence type="ECO:0000256" key="7">
    <source>
        <dbReference type="ARBA" id="ARBA00022692"/>
    </source>
</evidence>
<keyword evidence="9 16" id="KW-1133">Transmembrane helix</keyword>
<comment type="caution">
    <text evidence="16">Lacks conserved residue(s) required for the propagation of feature annotation.</text>
</comment>
<evidence type="ECO:0000256" key="15">
    <source>
        <dbReference type="ARBA" id="ARBA00023201"/>
    </source>
</evidence>
<dbReference type="NCBIfam" id="TIGR01938">
    <property type="entry name" value="nqrC"/>
    <property type="match status" value="1"/>
</dbReference>
<evidence type="ECO:0000259" key="19">
    <source>
        <dbReference type="SMART" id="SM00900"/>
    </source>
</evidence>
<keyword evidence="15 16" id="KW-0739">Sodium transport</keyword>
<dbReference type="HAMAP" id="MF_00427">
    <property type="entry name" value="NqrC"/>
    <property type="match status" value="1"/>
</dbReference>
<comment type="catalytic activity">
    <reaction evidence="16 17">
        <text>a ubiquinone + n Na(+)(in) + NADH + H(+) = a ubiquinol + n Na(+)(out) + NAD(+)</text>
        <dbReference type="Rhea" id="RHEA:47748"/>
        <dbReference type="Rhea" id="RHEA-COMP:9565"/>
        <dbReference type="Rhea" id="RHEA-COMP:9566"/>
        <dbReference type="ChEBI" id="CHEBI:15378"/>
        <dbReference type="ChEBI" id="CHEBI:16389"/>
        <dbReference type="ChEBI" id="CHEBI:17976"/>
        <dbReference type="ChEBI" id="CHEBI:29101"/>
        <dbReference type="ChEBI" id="CHEBI:57540"/>
        <dbReference type="ChEBI" id="CHEBI:57945"/>
        <dbReference type="EC" id="7.2.1.1"/>
    </reaction>
</comment>